<dbReference type="SUPFAM" id="SSF52129">
    <property type="entry name" value="Caspase-like"/>
    <property type="match status" value="1"/>
</dbReference>
<keyword evidence="3" id="KW-1185">Reference proteome</keyword>
<feature type="non-terminal residue" evidence="2">
    <location>
        <position position="1"/>
    </location>
</feature>
<dbReference type="Proteomes" id="UP001159405">
    <property type="component" value="Unassembled WGS sequence"/>
</dbReference>
<evidence type="ECO:0000313" key="2">
    <source>
        <dbReference type="EMBL" id="CAH3145394.1"/>
    </source>
</evidence>
<accession>A0ABN8PKC8</accession>
<dbReference type="InterPro" id="IPR029030">
    <property type="entry name" value="Caspase-like_dom_sf"/>
</dbReference>
<gene>
    <name evidence="2" type="ORF">PLOB_00044604</name>
</gene>
<sequence>TRQDKRQNPKSVAGKMSATAGSAIAQGPYVGRIDLWSEWRPTLERPLWLLLSGATDPPKEIGISKRRTRDAQGDSNGTFLAGVTRDLVNMEDVVGTKLFNTVKDLYLTKKLALRHIKRFFKQCEHTNAKPMLYYTGHGEIGTGNWCLADGTISIQEIFDMIPGDCFFPMIFSDACYSGHWANFCLRKDLPAFHCLAACPEYSTAIDTKDEGGDLTLYMTGKKLRPRTEPMYSGGNLDDFCISSGYDTVGYTDFIRSYMRNSENILISQSIHNGFFSGIFASSKLYNPRPGIAWGMRRNYDDFLEFVKRKRKSVNGKSRRIYSLACDEKFGFGVFFMEGYGTKQAIIKSTGDVRKHWNDGSEITSCAALDSTFYIVMTKHTKEYHGKQQRWFTKRTRRETKDAIRKGYREGKVITGICYASGLKLYFVVMTASRRGQCFRWLDMTKREAKRDWVGEKYDQGFRPTIVFNDPTDNKTLIVMTKDGNRS</sequence>
<comment type="caution">
    <text evidence="2">The sequence shown here is derived from an EMBL/GenBank/DDBJ whole genome shotgun (WGS) entry which is preliminary data.</text>
</comment>
<protein>
    <recommendedName>
        <fullName evidence="1">Peptidase C14 caspase domain-containing protein</fullName>
    </recommendedName>
</protein>
<dbReference type="EMBL" id="CALNXK010000076">
    <property type="protein sequence ID" value="CAH3145394.1"/>
    <property type="molecule type" value="Genomic_DNA"/>
</dbReference>
<reference evidence="2 3" key="1">
    <citation type="submission" date="2022-05" db="EMBL/GenBank/DDBJ databases">
        <authorList>
            <consortium name="Genoscope - CEA"/>
            <person name="William W."/>
        </authorList>
    </citation>
    <scope>NUCLEOTIDE SEQUENCE [LARGE SCALE GENOMIC DNA]</scope>
</reference>
<dbReference type="Pfam" id="PF00656">
    <property type="entry name" value="Peptidase_C14"/>
    <property type="match status" value="1"/>
</dbReference>
<proteinExistence type="predicted"/>
<organism evidence="2 3">
    <name type="scientific">Porites lobata</name>
    <dbReference type="NCBI Taxonomy" id="104759"/>
    <lineage>
        <taxon>Eukaryota</taxon>
        <taxon>Metazoa</taxon>
        <taxon>Cnidaria</taxon>
        <taxon>Anthozoa</taxon>
        <taxon>Hexacorallia</taxon>
        <taxon>Scleractinia</taxon>
        <taxon>Fungiina</taxon>
        <taxon>Poritidae</taxon>
        <taxon>Porites</taxon>
    </lineage>
</organism>
<evidence type="ECO:0000259" key="1">
    <source>
        <dbReference type="Pfam" id="PF00656"/>
    </source>
</evidence>
<name>A0ABN8PKC8_9CNID</name>
<feature type="domain" description="Peptidase C14 caspase" evidence="1">
    <location>
        <begin position="80"/>
        <end position="180"/>
    </location>
</feature>
<evidence type="ECO:0000313" key="3">
    <source>
        <dbReference type="Proteomes" id="UP001159405"/>
    </source>
</evidence>
<dbReference type="InterPro" id="IPR011600">
    <property type="entry name" value="Pept_C14_caspase"/>
</dbReference>
<feature type="non-terminal residue" evidence="2">
    <location>
        <position position="486"/>
    </location>
</feature>